<dbReference type="RefSeq" id="WP_386143792.1">
    <property type="nucleotide sequence ID" value="NZ_BAAAXD010000029.1"/>
</dbReference>
<gene>
    <name evidence="1" type="ORF">ACFFTL_13165</name>
</gene>
<comment type="caution">
    <text evidence="1">The sequence shown here is derived from an EMBL/GenBank/DDBJ whole genome shotgun (WGS) entry which is preliminary data.</text>
</comment>
<sequence length="68" mass="6788">MTGTGATRQLAVAAHVRGHTDLTVEVTGLGGRTAAKTLPYAASAAVRNPTDTRCLTGSSAAVDVGDGY</sequence>
<evidence type="ECO:0000313" key="1">
    <source>
        <dbReference type="EMBL" id="MFB9573244.1"/>
    </source>
</evidence>
<proteinExistence type="predicted"/>
<accession>A0ABV5R5X7</accession>
<protein>
    <submittedName>
        <fullName evidence="1">Uncharacterized protein</fullName>
    </submittedName>
</protein>
<name>A0ABV5R5X7_9ACTN</name>
<dbReference type="EMBL" id="JBHMCG010000057">
    <property type="protein sequence ID" value="MFB9573244.1"/>
    <property type="molecule type" value="Genomic_DNA"/>
</dbReference>
<evidence type="ECO:0000313" key="2">
    <source>
        <dbReference type="Proteomes" id="UP001589710"/>
    </source>
</evidence>
<organism evidence="1 2">
    <name type="scientific">Streptomyces yanii</name>
    <dbReference type="NCBI Taxonomy" id="78510"/>
    <lineage>
        <taxon>Bacteria</taxon>
        <taxon>Bacillati</taxon>
        <taxon>Actinomycetota</taxon>
        <taxon>Actinomycetes</taxon>
        <taxon>Kitasatosporales</taxon>
        <taxon>Streptomycetaceae</taxon>
        <taxon>Streptomyces</taxon>
    </lineage>
</organism>
<dbReference type="Proteomes" id="UP001589710">
    <property type="component" value="Unassembled WGS sequence"/>
</dbReference>
<reference evidence="1 2" key="1">
    <citation type="submission" date="2024-09" db="EMBL/GenBank/DDBJ databases">
        <authorList>
            <person name="Sun Q."/>
            <person name="Mori K."/>
        </authorList>
    </citation>
    <scope>NUCLEOTIDE SEQUENCE [LARGE SCALE GENOMIC DNA]</scope>
    <source>
        <strain evidence="1 2">JCM 3331</strain>
    </source>
</reference>
<keyword evidence="2" id="KW-1185">Reference proteome</keyword>